<comment type="subcellular location">
    <subcellularLocation>
        <location evidence="1">Cell membrane</location>
        <topology evidence="1">Multi-pass membrane protein</topology>
    </subcellularLocation>
</comment>
<evidence type="ECO:0000256" key="2">
    <source>
        <dbReference type="ARBA" id="ARBA00022475"/>
    </source>
</evidence>
<dbReference type="EMBL" id="AAPJ01000002">
    <property type="protein sequence ID" value="EAS50488.1"/>
    <property type="molecule type" value="Genomic_DNA"/>
</dbReference>
<protein>
    <submittedName>
        <fullName evidence="8">Possible membrane protein, ribonuclease</fullName>
    </submittedName>
</protein>
<accession>Q1YKN5</accession>
<feature type="region of interest" description="Disordered" evidence="6">
    <location>
        <begin position="51"/>
        <end position="71"/>
    </location>
</feature>
<feature type="compositionally biased region" description="Basic residues" evidence="6">
    <location>
        <begin position="387"/>
        <end position="396"/>
    </location>
</feature>
<feature type="transmembrane region" description="Helical" evidence="7">
    <location>
        <begin position="164"/>
        <end position="187"/>
    </location>
</feature>
<feature type="transmembrane region" description="Helical" evidence="7">
    <location>
        <begin position="207"/>
        <end position="239"/>
    </location>
</feature>
<name>Q1YKN5_AURMS</name>
<organism evidence="8 9">
    <name type="scientific">Aurantimonas manganoxydans (strain ATCC BAA-1229 / DSM 21871 / SI85-9A1)</name>
    <dbReference type="NCBI Taxonomy" id="287752"/>
    <lineage>
        <taxon>Bacteria</taxon>
        <taxon>Pseudomonadati</taxon>
        <taxon>Pseudomonadota</taxon>
        <taxon>Alphaproteobacteria</taxon>
        <taxon>Hyphomicrobiales</taxon>
        <taxon>Aurantimonadaceae</taxon>
        <taxon>Aurantimonas</taxon>
    </lineage>
</organism>
<feature type="compositionally biased region" description="Basic and acidic residues" evidence="6">
    <location>
        <begin position="51"/>
        <end position="64"/>
    </location>
</feature>
<dbReference type="PANTHER" id="PTHR30213">
    <property type="entry name" value="INNER MEMBRANE PROTEIN YHJD"/>
    <property type="match status" value="1"/>
</dbReference>
<evidence type="ECO:0000313" key="8">
    <source>
        <dbReference type="EMBL" id="EAS50488.1"/>
    </source>
</evidence>
<keyword evidence="3 7" id="KW-0812">Transmembrane</keyword>
<evidence type="ECO:0000256" key="5">
    <source>
        <dbReference type="ARBA" id="ARBA00023136"/>
    </source>
</evidence>
<dbReference type="HOGENOM" id="CLU_045539_0_1_5"/>
<dbReference type="GO" id="GO:0005886">
    <property type="term" value="C:plasma membrane"/>
    <property type="evidence" value="ECO:0007669"/>
    <property type="project" value="UniProtKB-SubCell"/>
</dbReference>
<feature type="transmembrane region" description="Helical" evidence="7">
    <location>
        <begin position="315"/>
        <end position="337"/>
    </location>
</feature>
<keyword evidence="9" id="KW-1185">Reference proteome</keyword>
<dbReference type="BioCyc" id="AURANTIMONAS:SI859A1_00608-MONOMER"/>
<reference evidence="8 9" key="1">
    <citation type="journal article" date="2008" name="Appl. Environ. Microbiol.">
        <title>Genomic insights into Mn(II) oxidation by the marine alphaproteobacterium Aurantimonas sp. strain SI85-9A1.</title>
        <authorList>
            <person name="Dick G.J."/>
            <person name="Podell S."/>
            <person name="Johnson H.A."/>
            <person name="Rivera-Espinoza Y."/>
            <person name="Bernier-Latmani R."/>
            <person name="McCarthy J.K."/>
            <person name="Torpey J.W."/>
            <person name="Clement B.G."/>
            <person name="Gaasterland T."/>
            <person name="Tebo B.M."/>
        </authorList>
    </citation>
    <scope>NUCLEOTIDE SEQUENCE [LARGE SCALE GENOMIC DNA]</scope>
    <source>
        <strain evidence="8 9">SI85-9A1</strain>
    </source>
</reference>
<proteinExistence type="predicted"/>
<dbReference type="InterPro" id="IPR017039">
    <property type="entry name" value="Virul_fac_BrkB"/>
</dbReference>
<evidence type="ECO:0000256" key="7">
    <source>
        <dbReference type="SAM" id="Phobius"/>
    </source>
</evidence>
<keyword evidence="2" id="KW-1003">Cell membrane</keyword>
<evidence type="ECO:0000256" key="6">
    <source>
        <dbReference type="SAM" id="MobiDB-lite"/>
    </source>
</evidence>
<feature type="transmembrane region" description="Helical" evidence="7">
    <location>
        <begin position="245"/>
        <end position="268"/>
    </location>
</feature>
<feature type="region of interest" description="Disordered" evidence="6">
    <location>
        <begin position="346"/>
        <end position="396"/>
    </location>
</feature>
<dbReference type="NCBIfam" id="TIGR00765">
    <property type="entry name" value="yihY_not_rbn"/>
    <property type="match status" value="1"/>
</dbReference>
<dbReference type="Proteomes" id="UP000000321">
    <property type="component" value="Unassembled WGS sequence"/>
</dbReference>
<feature type="transmembrane region" description="Helical" evidence="7">
    <location>
        <begin position="280"/>
        <end position="303"/>
    </location>
</feature>
<gene>
    <name evidence="8" type="ORF">SI859A1_00608</name>
</gene>
<evidence type="ECO:0000256" key="1">
    <source>
        <dbReference type="ARBA" id="ARBA00004651"/>
    </source>
</evidence>
<dbReference type="PANTHER" id="PTHR30213:SF0">
    <property type="entry name" value="UPF0761 MEMBRANE PROTEIN YIHY"/>
    <property type="match status" value="1"/>
</dbReference>
<evidence type="ECO:0000256" key="4">
    <source>
        <dbReference type="ARBA" id="ARBA00022989"/>
    </source>
</evidence>
<feature type="compositionally biased region" description="Basic and acidic residues" evidence="6">
    <location>
        <begin position="374"/>
        <end position="386"/>
    </location>
</feature>
<sequence>MRTGAPLGRGMAGAICSSSLMDGAADARRIGGGIRWQERNDGMDLKFAAHTSEETRRRASEPGRGRSAGGPMSIPWKGWKDICLRIYASFFDDRVMLIAAGATFYLLLALFPAFAVFVSLYGFVADPVSIGEHIAFIGQFLPTAGTELLESQLARLVSQDSSSLSLGFVSGLLFALWSANNGIKTLFEAMNVAYGEREQRSFFKLNLVAFCFTLGAIFIGIVLIVTVGVVPVVMAVFGLQSFSEIMIAAMRWPVVFGLIVVAIAMIYRYGPSRRRARWKWVVSGALLAAVVWLLASLGFSWYLQNFANYNAMYGSLGAVIGFMMWVWISSLIFIIGAEINAEMEHQTAHDTVNDPPRPIGERGARVADTLGKSSRRDPAPTAEKRGLFRRKHKHPA</sequence>
<feature type="transmembrane region" description="Helical" evidence="7">
    <location>
        <begin position="95"/>
        <end position="123"/>
    </location>
</feature>
<dbReference type="AlphaFoldDB" id="Q1YKN5"/>
<keyword evidence="5 7" id="KW-0472">Membrane</keyword>
<evidence type="ECO:0000313" key="9">
    <source>
        <dbReference type="Proteomes" id="UP000000321"/>
    </source>
</evidence>
<keyword evidence="4 7" id="KW-1133">Transmembrane helix</keyword>
<dbReference type="Pfam" id="PF03631">
    <property type="entry name" value="Virul_fac_BrkB"/>
    <property type="match status" value="1"/>
</dbReference>
<evidence type="ECO:0000256" key="3">
    <source>
        <dbReference type="ARBA" id="ARBA00022692"/>
    </source>
</evidence>
<comment type="caution">
    <text evidence="8">The sequence shown here is derived from an EMBL/GenBank/DDBJ whole genome shotgun (WGS) entry which is preliminary data.</text>
</comment>